<protein>
    <submittedName>
        <fullName evidence="11">Response regulator</fullName>
    </submittedName>
</protein>
<keyword evidence="3" id="KW-0902">Two-component regulatory system</keyword>
<evidence type="ECO:0000313" key="12">
    <source>
        <dbReference type="Proteomes" id="UP000448867"/>
    </source>
</evidence>
<dbReference type="PROSITE" id="PS50110">
    <property type="entry name" value="RESPONSE_REGULATORY"/>
    <property type="match status" value="1"/>
</dbReference>
<dbReference type="GO" id="GO:0000156">
    <property type="term" value="F:phosphorelay response regulator activity"/>
    <property type="evidence" value="ECO:0007669"/>
    <property type="project" value="TreeGrafter"/>
</dbReference>
<dbReference type="SUPFAM" id="SSF52172">
    <property type="entry name" value="CheY-like"/>
    <property type="match status" value="1"/>
</dbReference>
<accession>A0A7X2J0M9</accession>
<evidence type="ECO:0000256" key="7">
    <source>
        <dbReference type="PROSITE-ProRule" id="PRU00169"/>
    </source>
</evidence>
<dbReference type="GO" id="GO:0000976">
    <property type="term" value="F:transcription cis-regulatory region binding"/>
    <property type="evidence" value="ECO:0007669"/>
    <property type="project" value="TreeGrafter"/>
</dbReference>
<dbReference type="GO" id="GO:0032993">
    <property type="term" value="C:protein-DNA complex"/>
    <property type="evidence" value="ECO:0007669"/>
    <property type="project" value="TreeGrafter"/>
</dbReference>
<keyword evidence="4" id="KW-0805">Transcription regulation</keyword>
<dbReference type="InterPro" id="IPR011006">
    <property type="entry name" value="CheY-like_superfamily"/>
</dbReference>
<dbReference type="GO" id="GO:0005829">
    <property type="term" value="C:cytosol"/>
    <property type="evidence" value="ECO:0007669"/>
    <property type="project" value="TreeGrafter"/>
</dbReference>
<dbReference type="SMART" id="SM00448">
    <property type="entry name" value="REC"/>
    <property type="match status" value="1"/>
</dbReference>
<dbReference type="EMBL" id="WKKI01000026">
    <property type="protein sequence ID" value="MRX73079.1"/>
    <property type="molecule type" value="Genomic_DNA"/>
</dbReference>
<feature type="domain" description="Response regulatory" evidence="9">
    <location>
        <begin position="1"/>
        <end position="109"/>
    </location>
</feature>
<organism evidence="11 12">
    <name type="scientific">Metabacillus lacus</name>
    <dbReference type="NCBI Taxonomy" id="1983721"/>
    <lineage>
        <taxon>Bacteria</taxon>
        <taxon>Bacillati</taxon>
        <taxon>Bacillota</taxon>
        <taxon>Bacilli</taxon>
        <taxon>Bacillales</taxon>
        <taxon>Bacillaceae</taxon>
        <taxon>Metabacillus</taxon>
    </lineage>
</organism>
<evidence type="ECO:0000259" key="10">
    <source>
        <dbReference type="PROSITE" id="PS51755"/>
    </source>
</evidence>
<dbReference type="InterPro" id="IPR001867">
    <property type="entry name" value="OmpR/PhoB-type_DNA-bd"/>
</dbReference>
<dbReference type="InterPro" id="IPR039420">
    <property type="entry name" value="WalR-like"/>
</dbReference>
<evidence type="ECO:0000256" key="3">
    <source>
        <dbReference type="ARBA" id="ARBA00023012"/>
    </source>
</evidence>
<evidence type="ECO:0000313" key="11">
    <source>
        <dbReference type="EMBL" id="MRX73079.1"/>
    </source>
</evidence>
<keyword evidence="6" id="KW-0804">Transcription</keyword>
<keyword evidence="5 8" id="KW-0238">DNA-binding</keyword>
<keyword evidence="12" id="KW-1185">Reference proteome</keyword>
<dbReference type="SMART" id="SM00862">
    <property type="entry name" value="Trans_reg_C"/>
    <property type="match status" value="1"/>
</dbReference>
<evidence type="ECO:0000259" key="9">
    <source>
        <dbReference type="PROSITE" id="PS50110"/>
    </source>
</evidence>
<dbReference type="AlphaFoldDB" id="A0A7X2J0M9"/>
<dbReference type="InterPro" id="IPR016032">
    <property type="entry name" value="Sig_transdc_resp-reg_C-effctor"/>
</dbReference>
<evidence type="ECO:0000256" key="8">
    <source>
        <dbReference type="PROSITE-ProRule" id="PRU01091"/>
    </source>
</evidence>
<dbReference type="InterPro" id="IPR036388">
    <property type="entry name" value="WH-like_DNA-bd_sf"/>
</dbReference>
<evidence type="ECO:0000256" key="1">
    <source>
        <dbReference type="ARBA" id="ARBA00004496"/>
    </source>
</evidence>
<dbReference type="GO" id="GO:0006355">
    <property type="term" value="P:regulation of DNA-templated transcription"/>
    <property type="evidence" value="ECO:0007669"/>
    <property type="project" value="InterPro"/>
</dbReference>
<evidence type="ECO:0000256" key="2">
    <source>
        <dbReference type="ARBA" id="ARBA00022553"/>
    </source>
</evidence>
<evidence type="ECO:0000256" key="4">
    <source>
        <dbReference type="ARBA" id="ARBA00023015"/>
    </source>
</evidence>
<dbReference type="SUPFAM" id="SSF46894">
    <property type="entry name" value="C-terminal effector domain of the bipartite response regulators"/>
    <property type="match status" value="1"/>
</dbReference>
<keyword evidence="2 7" id="KW-0597">Phosphoprotein</keyword>
<gene>
    <name evidence="11" type="ORF">GJU40_13100</name>
</gene>
<dbReference type="Pfam" id="PF00486">
    <property type="entry name" value="Trans_reg_C"/>
    <property type="match status" value="1"/>
</dbReference>
<dbReference type="Gene3D" id="6.10.250.690">
    <property type="match status" value="1"/>
</dbReference>
<evidence type="ECO:0000256" key="5">
    <source>
        <dbReference type="ARBA" id="ARBA00023125"/>
    </source>
</evidence>
<dbReference type="Proteomes" id="UP000448867">
    <property type="component" value="Unassembled WGS sequence"/>
</dbReference>
<feature type="domain" description="OmpR/PhoB-type" evidence="10">
    <location>
        <begin position="114"/>
        <end position="212"/>
    </location>
</feature>
<dbReference type="CDD" id="cd00383">
    <property type="entry name" value="trans_reg_C"/>
    <property type="match status" value="1"/>
</dbReference>
<dbReference type="Pfam" id="PF00072">
    <property type="entry name" value="Response_reg"/>
    <property type="match status" value="1"/>
</dbReference>
<dbReference type="PANTHER" id="PTHR48111:SF70">
    <property type="entry name" value="TWO-COMPONENT RESPONSE REGULATOR YBDJ"/>
    <property type="match status" value="1"/>
</dbReference>
<feature type="DNA-binding region" description="OmpR/PhoB-type" evidence="8">
    <location>
        <begin position="114"/>
        <end position="212"/>
    </location>
</feature>
<dbReference type="OrthoDB" id="9802426at2"/>
<feature type="modified residue" description="4-aspartylphosphate" evidence="7">
    <location>
        <position position="45"/>
    </location>
</feature>
<dbReference type="PROSITE" id="PS51755">
    <property type="entry name" value="OMPR_PHOB"/>
    <property type="match status" value="1"/>
</dbReference>
<name>A0A7X2J0M9_9BACI</name>
<reference evidence="11 12" key="1">
    <citation type="submission" date="2019-11" db="EMBL/GenBank/DDBJ databases">
        <title>Bacillus lacus genome.</title>
        <authorList>
            <person name="Allen C.J."/>
            <person name="Newman J.D."/>
        </authorList>
    </citation>
    <scope>NUCLEOTIDE SEQUENCE [LARGE SCALE GENOMIC DNA]</scope>
    <source>
        <strain evidence="11 12">KCTC 33946</strain>
    </source>
</reference>
<comment type="caution">
    <text evidence="11">The sequence shown here is derived from an EMBL/GenBank/DDBJ whole genome shotgun (WGS) entry which is preliminary data.</text>
</comment>
<dbReference type="PANTHER" id="PTHR48111">
    <property type="entry name" value="REGULATOR OF RPOS"/>
    <property type="match status" value="1"/>
</dbReference>
<sequence>MIEDDEMIGSFLKKILEKEGFQVHWAKSAEHGISVLKRADIGIIDVMLPGEDGFSLIRRMKEGGYNIPVIFLTALDGIDDKLAGLSAGDDYVCKPFDPRELAARMRNLLAQTYGTYTDIGGVFINAETSRVFAGKPSTEVKLTAIERKIFFYLYHNKNHILSKEQFLTYLWHLEDRNDNLLNVHIKKIRAKLGDQQGRLIENIYGEGYRLNTYSKQ</sequence>
<dbReference type="Gene3D" id="1.10.10.10">
    <property type="entry name" value="Winged helix-like DNA-binding domain superfamily/Winged helix DNA-binding domain"/>
    <property type="match status" value="1"/>
</dbReference>
<evidence type="ECO:0000256" key="6">
    <source>
        <dbReference type="ARBA" id="ARBA00023163"/>
    </source>
</evidence>
<dbReference type="Gene3D" id="3.40.50.2300">
    <property type="match status" value="1"/>
</dbReference>
<dbReference type="InterPro" id="IPR001789">
    <property type="entry name" value="Sig_transdc_resp-reg_receiver"/>
</dbReference>
<proteinExistence type="predicted"/>
<comment type="subcellular location">
    <subcellularLocation>
        <location evidence="1">Cytoplasm</location>
    </subcellularLocation>
</comment>